<dbReference type="EMBL" id="MRZV01000315">
    <property type="protein sequence ID" value="PIK52729.1"/>
    <property type="molecule type" value="Genomic_DNA"/>
</dbReference>
<organism evidence="1 2">
    <name type="scientific">Stichopus japonicus</name>
    <name type="common">Sea cucumber</name>
    <dbReference type="NCBI Taxonomy" id="307972"/>
    <lineage>
        <taxon>Eukaryota</taxon>
        <taxon>Metazoa</taxon>
        <taxon>Echinodermata</taxon>
        <taxon>Eleutherozoa</taxon>
        <taxon>Echinozoa</taxon>
        <taxon>Holothuroidea</taxon>
        <taxon>Aspidochirotacea</taxon>
        <taxon>Aspidochirotida</taxon>
        <taxon>Stichopodidae</taxon>
        <taxon>Apostichopus</taxon>
    </lineage>
</organism>
<gene>
    <name evidence="1" type="ORF">BSL78_10362</name>
</gene>
<name>A0A2G8KXK3_STIJA</name>
<protein>
    <submittedName>
        <fullName evidence="1">Uncharacterized protein</fullName>
    </submittedName>
</protein>
<comment type="caution">
    <text evidence="1">The sequence shown here is derived from an EMBL/GenBank/DDBJ whole genome shotgun (WGS) entry which is preliminary data.</text>
</comment>
<keyword evidence="2" id="KW-1185">Reference proteome</keyword>
<sequence length="246" mass="26186">MLDYSGKDFLFFVSLNGSDDHLRHPAVHQRGDDQGAFEVDFTLATCSAGADGCLDEAQLAAQEPELEQQIKALEANGLSVNDVYACTCSGDLCNSALNIATNPVVVYGSRCYQSYSLVCGSHDSTYDAVCDAFDDTAQPQSEVTCPGKCGLVTASYSYQGAFEVDFTFGTCSAGADGCLDEAQLAAQEPELEQQIKALEANGLSVNDVYACTCSGDLCNSALNIARNPVVVFFSMMVVILQAFFLN</sequence>
<evidence type="ECO:0000313" key="1">
    <source>
        <dbReference type="EMBL" id="PIK52729.1"/>
    </source>
</evidence>
<dbReference type="Proteomes" id="UP000230750">
    <property type="component" value="Unassembled WGS sequence"/>
</dbReference>
<accession>A0A2G8KXK3</accession>
<evidence type="ECO:0000313" key="2">
    <source>
        <dbReference type="Proteomes" id="UP000230750"/>
    </source>
</evidence>
<proteinExistence type="predicted"/>
<reference evidence="1 2" key="1">
    <citation type="journal article" date="2017" name="PLoS Biol.">
        <title>The sea cucumber genome provides insights into morphological evolution and visceral regeneration.</title>
        <authorList>
            <person name="Zhang X."/>
            <person name="Sun L."/>
            <person name="Yuan J."/>
            <person name="Sun Y."/>
            <person name="Gao Y."/>
            <person name="Zhang L."/>
            <person name="Li S."/>
            <person name="Dai H."/>
            <person name="Hamel J.F."/>
            <person name="Liu C."/>
            <person name="Yu Y."/>
            <person name="Liu S."/>
            <person name="Lin W."/>
            <person name="Guo K."/>
            <person name="Jin S."/>
            <person name="Xu P."/>
            <person name="Storey K.B."/>
            <person name="Huan P."/>
            <person name="Zhang T."/>
            <person name="Zhou Y."/>
            <person name="Zhang J."/>
            <person name="Lin C."/>
            <person name="Li X."/>
            <person name="Xing L."/>
            <person name="Huo D."/>
            <person name="Sun M."/>
            <person name="Wang L."/>
            <person name="Mercier A."/>
            <person name="Li F."/>
            <person name="Yang H."/>
            <person name="Xiang J."/>
        </authorList>
    </citation>
    <scope>NUCLEOTIDE SEQUENCE [LARGE SCALE GENOMIC DNA]</scope>
    <source>
        <strain evidence="1">Shaxun</strain>
        <tissue evidence="1">Muscle</tissue>
    </source>
</reference>
<dbReference type="AlphaFoldDB" id="A0A2G8KXK3"/>